<dbReference type="Pfam" id="PF25917">
    <property type="entry name" value="BSH_RND"/>
    <property type="match status" value="1"/>
</dbReference>
<dbReference type="Gene3D" id="2.40.420.20">
    <property type="match status" value="1"/>
</dbReference>
<comment type="similarity">
    <text evidence="1">Belongs to the membrane fusion protein (MFP) (TC 8.A.1) family.</text>
</comment>
<dbReference type="InterPro" id="IPR006143">
    <property type="entry name" value="RND_pump_MFP"/>
</dbReference>
<dbReference type="PANTHER" id="PTHR30469:SF16">
    <property type="entry name" value="HAE1 FAMILY EFFLUX PUMP MFP COMPONENT"/>
    <property type="match status" value="1"/>
</dbReference>
<dbReference type="NCBIfam" id="TIGR01730">
    <property type="entry name" value="RND_mfp"/>
    <property type="match status" value="1"/>
</dbReference>
<evidence type="ECO:0000313" key="8">
    <source>
        <dbReference type="Proteomes" id="UP001597110"/>
    </source>
</evidence>
<dbReference type="InterPro" id="IPR058625">
    <property type="entry name" value="MdtA-like_BSH"/>
</dbReference>
<dbReference type="EMBL" id="JBHTIF010000001">
    <property type="protein sequence ID" value="MFD0725708.1"/>
    <property type="molecule type" value="Genomic_DNA"/>
</dbReference>
<evidence type="ECO:0000256" key="1">
    <source>
        <dbReference type="ARBA" id="ARBA00009477"/>
    </source>
</evidence>
<proteinExistence type="inferred from homology"/>
<evidence type="ECO:0000313" key="7">
    <source>
        <dbReference type="EMBL" id="MFD0725708.1"/>
    </source>
</evidence>
<feature type="compositionally biased region" description="Pro residues" evidence="2">
    <location>
        <begin position="392"/>
        <end position="403"/>
    </location>
</feature>
<feature type="domain" description="Multidrug resistance protein MdtA-like barrel-sandwich hybrid" evidence="4">
    <location>
        <begin position="93"/>
        <end position="214"/>
    </location>
</feature>
<evidence type="ECO:0000259" key="6">
    <source>
        <dbReference type="Pfam" id="PF25989"/>
    </source>
</evidence>
<dbReference type="RefSeq" id="WP_386823294.1">
    <property type="nucleotide sequence ID" value="NZ_JBHTIF010000001.1"/>
</dbReference>
<evidence type="ECO:0000256" key="2">
    <source>
        <dbReference type="SAM" id="MobiDB-lite"/>
    </source>
</evidence>
<feature type="domain" description="CusB-like beta-barrel" evidence="5">
    <location>
        <begin position="224"/>
        <end position="300"/>
    </location>
</feature>
<dbReference type="SUPFAM" id="SSF111369">
    <property type="entry name" value="HlyD-like secretion proteins"/>
    <property type="match status" value="1"/>
</dbReference>
<dbReference type="PANTHER" id="PTHR30469">
    <property type="entry name" value="MULTIDRUG RESISTANCE PROTEIN MDTA"/>
    <property type="match status" value="1"/>
</dbReference>
<sequence length="403" mass="41886">MSPRLASTVSSSRFLAPRARASLARASRVATLLLLACALAACGDKEAAGGPGKGGPGGGKGGDRPVPVTTVRLQPESFTDTLIAIGTVKARESVTVTAKVSEIVQTVHFDSGQEVRAGAPLVTLSDRQQQAALSEAQASANEADRLLRRQTELVQQQLIARAQVDNQRAARDAAQARVAQIRAQLADRVVRAPFSGVLGLRQVSPGALVTPGTPIATLDDISRVYVDFPLPESQLSRVGPGQRVDARAVAYPEQRFEGTVQTVDARIDPVTRAVQVRADLPNPQRLLRPGMLINVEISGATRSAMLLPEIAVTQVGRDSYVYRVGKDDAVEQVKVGLGSRSAGKVEIVEGLAAGDRVVVDGTGKLKPGDRISEAGAKAGAAAPADAKASAPAPAPAPPSAKQG</sequence>
<comment type="caution">
    <text evidence="7">The sequence shown here is derived from an EMBL/GenBank/DDBJ whole genome shotgun (WGS) entry which is preliminary data.</text>
</comment>
<feature type="compositionally biased region" description="Low complexity" evidence="2">
    <location>
        <begin position="374"/>
        <end position="391"/>
    </location>
</feature>
<feature type="chain" id="PRO_5046518543" evidence="3">
    <location>
        <begin position="41"/>
        <end position="403"/>
    </location>
</feature>
<dbReference type="InterPro" id="IPR058792">
    <property type="entry name" value="Beta-barrel_RND_2"/>
</dbReference>
<organism evidence="7 8">
    <name type="scientific">Lysobacter brunescens</name>
    <dbReference type="NCBI Taxonomy" id="262323"/>
    <lineage>
        <taxon>Bacteria</taxon>
        <taxon>Pseudomonadati</taxon>
        <taxon>Pseudomonadota</taxon>
        <taxon>Gammaproteobacteria</taxon>
        <taxon>Lysobacterales</taxon>
        <taxon>Lysobacteraceae</taxon>
        <taxon>Lysobacter</taxon>
    </lineage>
</organism>
<dbReference type="Gene3D" id="1.10.287.470">
    <property type="entry name" value="Helix hairpin bin"/>
    <property type="match status" value="1"/>
</dbReference>
<dbReference type="Gene3D" id="2.40.30.170">
    <property type="match status" value="1"/>
</dbReference>
<evidence type="ECO:0000259" key="4">
    <source>
        <dbReference type="Pfam" id="PF25917"/>
    </source>
</evidence>
<dbReference type="Pfam" id="PF25989">
    <property type="entry name" value="YknX_C"/>
    <property type="match status" value="1"/>
</dbReference>
<evidence type="ECO:0000259" key="5">
    <source>
        <dbReference type="Pfam" id="PF25954"/>
    </source>
</evidence>
<accession>A0ABW2YFN8</accession>
<feature type="domain" description="YknX-like C-terminal permuted SH3-like" evidence="6">
    <location>
        <begin position="306"/>
        <end position="371"/>
    </location>
</feature>
<feature type="signal peptide" evidence="3">
    <location>
        <begin position="1"/>
        <end position="40"/>
    </location>
</feature>
<dbReference type="InterPro" id="IPR058637">
    <property type="entry name" value="YknX-like_C"/>
</dbReference>
<evidence type="ECO:0000256" key="3">
    <source>
        <dbReference type="SAM" id="SignalP"/>
    </source>
</evidence>
<dbReference type="Pfam" id="PF25954">
    <property type="entry name" value="Beta-barrel_RND_2"/>
    <property type="match status" value="1"/>
</dbReference>
<dbReference type="Proteomes" id="UP001597110">
    <property type="component" value="Unassembled WGS sequence"/>
</dbReference>
<gene>
    <name evidence="7" type="ORF">ACFQ0E_08855</name>
</gene>
<dbReference type="Gene3D" id="2.40.50.100">
    <property type="match status" value="1"/>
</dbReference>
<feature type="region of interest" description="Disordered" evidence="2">
    <location>
        <begin position="361"/>
        <end position="403"/>
    </location>
</feature>
<protein>
    <submittedName>
        <fullName evidence="7">Efflux RND transporter periplasmic adaptor subunit</fullName>
    </submittedName>
</protein>
<keyword evidence="3" id="KW-0732">Signal</keyword>
<feature type="region of interest" description="Disordered" evidence="2">
    <location>
        <begin position="46"/>
        <end position="66"/>
    </location>
</feature>
<reference evidence="8" key="1">
    <citation type="journal article" date="2019" name="Int. J. Syst. Evol. Microbiol.">
        <title>The Global Catalogue of Microorganisms (GCM) 10K type strain sequencing project: providing services to taxonomists for standard genome sequencing and annotation.</title>
        <authorList>
            <consortium name="The Broad Institute Genomics Platform"/>
            <consortium name="The Broad Institute Genome Sequencing Center for Infectious Disease"/>
            <person name="Wu L."/>
            <person name="Ma J."/>
        </authorList>
    </citation>
    <scope>NUCLEOTIDE SEQUENCE [LARGE SCALE GENOMIC DNA]</scope>
    <source>
        <strain evidence="8">CCUG 55585</strain>
    </source>
</reference>
<keyword evidence="8" id="KW-1185">Reference proteome</keyword>
<feature type="compositionally biased region" description="Gly residues" evidence="2">
    <location>
        <begin position="49"/>
        <end position="60"/>
    </location>
</feature>
<name>A0ABW2YFN8_9GAMM</name>